<feature type="transmembrane region" description="Helical" evidence="1">
    <location>
        <begin position="163"/>
        <end position="184"/>
    </location>
</feature>
<proteinExistence type="predicted"/>
<organism evidence="2 3">
    <name type="scientific">Rarobacter incanus</name>
    <dbReference type="NCBI Taxonomy" id="153494"/>
    <lineage>
        <taxon>Bacteria</taxon>
        <taxon>Bacillati</taxon>
        <taxon>Actinomycetota</taxon>
        <taxon>Actinomycetes</taxon>
        <taxon>Micrococcales</taxon>
        <taxon>Rarobacteraceae</taxon>
        <taxon>Rarobacter</taxon>
    </lineage>
</organism>
<accession>A0A542SNI3</accession>
<sequence length="329" mass="35483">MDLDAFIAVRKPRWERLDVLAKSRRLTGRESDELVSLYQQVATDLSVVRSRAADPGTITQLSERLLRARARIAGSRSATWSDVSRFFAVSLPAAMYRVRWWTLAVTVGVSAIAVIVAIWVANTPEGLASIGSAQERENYVYNQFASYYEPGFGFASKVWTNNAWIATQCVAFGITGLWPIWALFQNAVNIGAVAGLMAAYGELGTFFSLITPHGLLELGSVFMAGGAGLKLFWTIVDPGPRPRSLALAQEGRSLFTVAIGLSCTLLLSGIVEGFVTGTALPTWAKIVIGSAVFGAVVAYIAIFGRRAIKRGETGDLRQDEAGYSVAYAG</sequence>
<reference evidence="2 3" key="1">
    <citation type="submission" date="2019-06" db="EMBL/GenBank/DDBJ databases">
        <title>Sequencing the genomes of 1000 actinobacteria strains.</title>
        <authorList>
            <person name="Klenk H.-P."/>
        </authorList>
    </citation>
    <scope>NUCLEOTIDE SEQUENCE [LARGE SCALE GENOMIC DNA]</scope>
    <source>
        <strain evidence="2 3">DSM 10596</strain>
    </source>
</reference>
<evidence type="ECO:0000256" key="1">
    <source>
        <dbReference type="SAM" id="Phobius"/>
    </source>
</evidence>
<feature type="transmembrane region" description="Helical" evidence="1">
    <location>
        <begin position="191"/>
        <end position="210"/>
    </location>
</feature>
<dbReference type="EMBL" id="VFNV01000001">
    <property type="protein sequence ID" value="TQK76206.1"/>
    <property type="molecule type" value="Genomic_DNA"/>
</dbReference>
<dbReference type="Proteomes" id="UP000316181">
    <property type="component" value="Unassembled WGS sequence"/>
</dbReference>
<keyword evidence="1" id="KW-0472">Membrane</keyword>
<keyword evidence="3" id="KW-1185">Reference proteome</keyword>
<dbReference type="PANTHER" id="PTHR35337:SF1">
    <property type="entry name" value="SLR1478 PROTEIN"/>
    <property type="match status" value="1"/>
</dbReference>
<feature type="transmembrane region" description="Helical" evidence="1">
    <location>
        <begin position="100"/>
        <end position="121"/>
    </location>
</feature>
<comment type="caution">
    <text evidence="2">The sequence shown here is derived from an EMBL/GenBank/DDBJ whole genome shotgun (WGS) entry which is preliminary data.</text>
</comment>
<dbReference type="AlphaFoldDB" id="A0A542SNI3"/>
<name>A0A542SNI3_9MICO</name>
<feature type="transmembrane region" description="Helical" evidence="1">
    <location>
        <begin position="216"/>
        <end position="233"/>
    </location>
</feature>
<dbReference type="InterPro" id="IPR002798">
    <property type="entry name" value="SpoIIM-like"/>
</dbReference>
<feature type="transmembrane region" description="Helical" evidence="1">
    <location>
        <begin position="283"/>
        <end position="302"/>
    </location>
</feature>
<keyword evidence="1" id="KW-1133">Transmembrane helix</keyword>
<protein>
    <submittedName>
        <fullName evidence="2">Putative membrane protein SpoIIM required for sporulation</fullName>
    </submittedName>
</protein>
<dbReference type="Pfam" id="PF01944">
    <property type="entry name" value="SpoIIM"/>
    <property type="match status" value="1"/>
</dbReference>
<keyword evidence="1" id="KW-0812">Transmembrane</keyword>
<evidence type="ECO:0000313" key="2">
    <source>
        <dbReference type="EMBL" id="TQK76206.1"/>
    </source>
</evidence>
<dbReference type="OrthoDB" id="5243448at2"/>
<dbReference type="PANTHER" id="PTHR35337">
    <property type="entry name" value="SLR1478 PROTEIN"/>
    <property type="match status" value="1"/>
</dbReference>
<feature type="transmembrane region" description="Helical" evidence="1">
    <location>
        <begin position="254"/>
        <end position="271"/>
    </location>
</feature>
<dbReference type="RefSeq" id="WP_142111517.1">
    <property type="nucleotide sequence ID" value="NZ_BAAATB010000002.1"/>
</dbReference>
<evidence type="ECO:0000313" key="3">
    <source>
        <dbReference type="Proteomes" id="UP000316181"/>
    </source>
</evidence>
<gene>
    <name evidence="2" type="ORF">FB389_0866</name>
</gene>